<sequence>WETHYFAYASLVQSACSTCGPGREWTDLTARVVGARCGDRMPGCMKNTIISIEGEELPDPRAREERRVQIRALDGSEEMPSEKTLIEASKIRVAGVAGSRDGRRSCRRPSEATRTLEKIHQELEVCLGNLGKLKEEVKAKTMGAGAMVGRFFRHSMANLVGTSSHRAVRGVATAERLSMPTLTGFDGQLKSAASSGAPIGHTGEREWQQALLLRGDEWPPLATSAMPRSLLPVEKLLQMYQDFCLDDLIIPACFHSKIACFSRVARLQLISKALELVDEEVDFMAQELFVLYQDLLQLHRPDALEVSHELVKDKMAHFKGFKVATLRPCWSGTQAVPAIHHVQDVPSLFHELMAAETLVAFLQTLQAAQEALLDQVPESQTPLRNANVPLVHV</sequence>
<organism evidence="1 2">
    <name type="scientific">Durusdinium trenchii</name>
    <dbReference type="NCBI Taxonomy" id="1381693"/>
    <lineage>
        <taxon>Eukaryota</taxon>
        <taxon>Sar</taxon>
        <taxon>Alveolata</taxon>
        <taxon>Dinophyceae</taxon>
        <taxon>Suessiales</taxon>
        <taxon>Symbiodiniaceae</taxon>
        <taxon>Durusdinium</taxon>
    </lineage>
</organism>
<feature type="non-terminal residue" evidence="1">
    <location>
        <position position="1"/>
    </location>
</feature>
<evidence type="ECO:0000313" key="1">
    <source>
        <dbReference type="EMBL" id="CAK9025951.1"/>
    </source>
</evidence>
<keyword evidence="2" id="KW-1185">Reference proteome</keyword>
<evidence type="ECO:0000313" key="2">
    <source>
        <dbReference type="Proteomes" id="UP001642484"/>
    </source>
</evidence>
<dbReference type="Proteomes" id="UP001642484">
    <property type="component" value="Unassembled WGS sequence"/>
</dbReference>
<comment type="caution">
    <text evidence="1">The sequence shown here is derived from an EMBL/GenBank/DDBJ whole genome shotgun (WGS) entry which is preliminary data.</text>
</comment>
<protein>
    <submittedName>
        <fullName evidence="1">Uncharacterized protein</fullName>
    </submittedName>
</protein>
<dbReference type="EMBL" id="CAXAMN010008624">
    <property type="protein sequence ID" value="CAK9025951.1"/>
    <property type="molecule type" value="Genomic_DNA"/>
</dbReference>
<proteinExistence type="predicted"/>
<reference evidence="1 2" key="1">
    <citation type="submission" date="2024-02" db="EMBL/GenBank/DDBJ databases">
        <authorList>
            <person name="Chen Y."/>
            <person name="Shah S."/>
            <person name="Dougan E. K."/>
            <person name="Thang M."/>
            <person name="Chan C."/>
        </authorList>
    </citation>
    <scope>NUCLEOTIDE SEQUENCE [LARGE SCALE GENOMIC DNA]</scope>
</reference>
<accession>A0ABP0KGM0</accession>
<name>A0ABP0KGM0_9DINO</name>
<gene>
    <name evidence="1" type="ORF">CCMP2556_LOCUS16177</name>
</gene>